<proteinExistence type="predicted"/>
<feature type="signal peptide" evidence="1">
    <location>
        <begin position="1"/>
        <end position="19"/>
    </location>
</feature>
<organism evidence="2 3">
    <name type="scientific">Pedobacter chinensis</name>
    <dbReference type="NCBI Taxonomy" id="2282421"/>
    <lineage>
        <taxon>Bacteria</taxon>
        <taxon>Pseudomonadati</taxon>
        <taxon>Bacteroidota</taxon>
        <taxon>Sphingobacteriia</taxon>
        <taxon>Sphingobacteriales</taxon>
        <taxon>Sphingobacteriaceae</taxon>
        <taxon>Pedobacter</taxon>
    </lineage>
</organism>
<dbReference type="InterPro" id="IPR021457">
    <property type="entry name" value="DUF3108"/>
</dbReference>
<dbReference type="Proteomes" id="UP000253961">
    <property type="component" value="Unassembled WGS sequence"/>
</dbReference>
<accession>A0A369Q1F6</accession>
<sequence length="257" mass="29535">MKKLILLLILGFGMFQPRAQELPLKKEPVFQEGETLQYRLRYGFITAAEATIKVTNSDLKFDNKPTYKLTVDAQTSGTFDIFYKIRDHYDSYIDKTDLLPYFYQENIREASYTRQDKARFNQDGKKIVSNRGNFTTPTNQTFDLVSAYYFARSLDISKLKVGDSFKLNYFLQDEVSALEIEYVGKETIKSKLGNIRCLKFSPSIKPGRIFKKDSRLYLWVTDDGNRVPVKAQVEILVGAVTMELKSAAGLKYALAKE</sequence>
<protein>
    <submittedName>
        <fullName evidence="2">DUF3108 domain-containing protein</fullName>
    </submittedName>
</protein>
<evidence type="ECO:0000256" key="1">
    <source>
        <dbReference type="SAM" id="SignalP"/>
    </source>
</evidence>
<keyword evidence="1" id="KW-0732">Signal</keyword>
<keyword evidence="3" id="KW-1185">Reference proteome</keyword>
<reference evidence="2 3" key="1">
    <citation type="submission" date="2018-07" db="EMBL/GenBank/DDBJ databases">
        <title>Pedobacter sp. nov., isolated from soil.</title>
        <authorList>
            <person name="Zhou L.Y."/>
            <person name="Du Z.J."/>
        </authorList>
    </citation>
    <scope>NUCLEOTIDE SEQUENCE [LARGE SCALE GENOMIC DNA]</scope>
    <source>
        <strain evidence="2 3">JDX94</strain>
    </source>
</reference>
<feature type="chain" id="PRO_5016612533" evidence="1">
    <location>
        <begin position="20"/>
        <end position="257"/>
    </location>
</feature>
<dbReference type="AlphaFoldDB" id="A0A369Q1F6"/>
<dbReference type="RefSeq" id="WP_115402258.1">
    <property type="nucleotide sequence ID" value="NZ_QPKV01000003.1"/>
</dbReference>
<dbReference type="Pfam" id="PF11306">
    <property type="entry name" value="DUF3108"/>
    <property type="match status" value="1"/>
</dbReference>
<comment type="caution">
    <text evidence="2">The sequence shown here is derived from an EMBL/GenBank/DDBJ whole genome shotgun (WGS) entry which is preliminary data.</text>
</comment>
<dbReference type="OrthoDB" id="9808473at2"/>
<evidence type="ECO:0000313" key="3">
    <source>
        <dbReference type="Proteomes" id="UP000253961"/>
    </source>
</evidence>
<dbReference type="EMBL" id="QPKV01000003">
    <property type="protein sequence ID" value="RDC57077.1"/>
    <property type="molecule type" value="Genomic_DNA"/>
</dbReference>
<name>A0A369Q1F6_9SPHI</name>
<evidence type="ECO:0000313" key="2">
    <source>
        <dbReference type="EMBL" id="RDC57077.1"/>
    </source>
</evidence>
<gene>
    <name evidence="2" type="ORF">DU508_07740</name>
</gene>